<evidence type="ECO:0000256" key="4">
    <source>
        <dbReference type="ARBA" id="ARBA00023167"/>
    </source>
</evidence>
<dbReference type="GO" id="GO:0006564">
    <property type="term" value="P:L-serine biosynthetic process"/>
    <property type="evidence" value="ECO:0007669"/>
    <property type="project" value="TreeGrafter"/>
</dbReference>
<dbReference type="Proteomes" id="UP000078454">
    <property type="component" value="Unassembled WGS sequence"/>
</dbReference>
<dbReference type="PANTHER" id="PTHR43344">
    <property type="entry name" value="PHOSPHOSERINE PHOSPHATASE"/>
    <property type="match status" value="1"/>
</dbReference>
<dbReference type="Pfam" id="PF12710">
    <property type="entry name" value="HAD"/>
    <property type="match status" value="1"/>
</dbReference>
<dbReference type="EMBL" id="LYPB01000091">
    <property type="protein sequence ID" value="OAS14013.1"/>
    <property type="molecule type" value="Genomic_DNA"/>
</dbReference>
<sequence>MSKERIIFCDFDGTITVNDNIVAIMKHFNPEGWEGIVERIVTQQISIREGVGAMFALLPTSRKAEIVDYAINNATIREGFEEFVSYCKEQGITLLITSGGIDFFIYPLLRAFAIPEDHIYCNASSFEGETIEILWPNPCDAHCTTDCGMCKTSIIRSYDPERYERIIIGDSITDFEGAKLVDTIFARSHLIDRCEQLGYAYHPFESFFDIIKQLEAEPVK</sequence>
<dbReference type="GO" id="GO:0005737">
    <property type="term" value="C:cytoplasm"/>
    <property type="evidence" value="ECO:0007669"/>
    <property type="project" value="TreeGrafter"/>
</dbReference>
<comment type="caution">
    <text evidence="6">The sequence shown here is derived from an EMBL/GenBank/DDBJ whole genome shotgun (WGS) entry which is preliminary data.</text>
</comment>
<dbReference type="Gene3D" id="3.90.1470.20">
    <property type="match status" value="1"/>
</dbReference>
<dbReference type="SUPFAM" id="SSF56784">
    <property type="entry name" value="HAD-like"/>
    <property type="match status" value="1"/>
</dbReference>
<name>A0A197ZZ40_9BACL</name>
<dbReference type="NCBIfam" id="TIGR01489">
    <property type="entry name" value="DKMTPPase-SF"/>
    <property type="match status" value="1"/>
</dbReference>
<dbReference type="InterPro" id="IPR006384">
    <property type="entry name" value="HAD_hydro_PyrdxlP_Pase-like"/>
</dbReference>
<dbReference type="HAMAP" id="MF_01680">
    <property type="entry name" value="Salvage_MtnX"/>
    <property type="match status" value="1"/>
</dbReference>
<dbReference type="InterPro" id="IPR036412">
    <property type="entry name" value="HAD-like_sf"/>
</dbReference>
<dbReference type="Gene3D" id="3.40.50.1000">
    <property type="entry name" value="HAD superfamily/HAD-like"/>
    <property type="match status" value="1"/>
</dbReference>
<dbReference type="NCBIfam" id="TIGR01488">
    <property type="entry name" value="HAD-SF-IB"/>
    <property type="match status" value="1"/>
</dbReference>
<dbReference type="GO" id="GO:0043716">
    <property type="term" value="F:2-hydroxy-3-keto-5-methylthiopentenyl-1-phosphate phosphatase activity"/>
    <property type="evidence" value="ECO:0007669"/>
    <property type="project" value="UniProtKB-UniRule"/>
</dbReference>
<accession>A0A197ZZ40</accession>
<evidence type="ECO:0000256" key="2">
    <source>
        <dbReference type="ARBA" id="ARBA00022605"/>
    </source>
</evidence>
<comment type="catalytic activity">
    <reaction evidence="5">
        <text>2-hydroxy-5-methylsulfanyl-3-oxopent-1-enyl phosphate + H2O = 1,2-dihydroxy-5-(methylsulfanyl)pent-1-en-3-one + phosphate</text>
        <dbReference type="Rhea" id="RHEA:14481"/>
        <dbReference type="ChEBI" id="CHEBI:15377"/>
        <dbReference type="ChEBI" id="CHEBI:43474"/>
        <dbReference type="ChEBI" id="CHEBI:49252"/>
        <dbReference type="ChEBI" id="CHEBI:59505"/>
        <dbReference type="EC" id="3.1.3.87"/>
    </reaction>
</comment>
<comment type="similarity">
    <text evidence="5">Belongs to the HAD-like hydrolase superfamily. MtnX family.</text>
</comment>
<keyword evidence="7" id="KW-1185">Reference proteome</keyword>
<dbReference type="UniPathway" id="UPA00904">
    <property type="reaction ID" value="UER00877"/>
</dbReference>
<protein>
    <recommendedName>
        <fullName evidence="5">2-hydroxy-3-keto-5-methylthiopentenyl-1-phosphate phosphatase</fullName>
        <shortName evidence="5">HK-MTPenyl-1-P phosphatase</shortName>
        <ecNumber evidence="5">3.1.3.87</ecNumber>
    </recommendedName>
</protein>
<dbReference type="RefSeq" id="WP_068670244.1">
    <property type="nucleotide sequence ID" value="NZ_LYPB01000091.1"/>
</dbReference>
<dbReference type="InterPro" id="IPR023214">
    <property type="entry name" value="HAD_sf"/>
</dbReference>
<dbReference type="CDD" id="cd07524">
    <property type="entry name" value="HAD_Pase"/>
    <property type="match status" value="1"/>
</dbReference>
<evidence type="ECO:0000256" key="1">
    <source>
        <dbReference type="ARBA" id="ARBA00009184"/>
    </source>
</evidence>
<evidence type="ECO:0000256" key="3">
    <source>
        <dbReference type="ARBA" id="ARBA00022801"/>
    </source>
</evidence>
<keyword evidence="3 5" id="KW-0378">Hydrolase</keyword>
<dbReference type="PANTHER" id="PTHR43344:SF21">
    <property type="entry name" value="POLYOL PHOSPHATE PHOSPHATASE PYP1"/>
    <property type="match status" value="1"/>
</dbReference>
<dbReference type="InterPro" id="IPR017718">
    <property type="entry name" value="HAD-SF_hydro_IB_MtnX"/>
</dbReference>
<organism evidence="6 7">
    <name type="scientific">Paenibacillus oryzisoli</name>
    <dbReference type="NCBI Taxonomy" id="1850517"/>
    <lineage>
        <taxon>Bacteria</taxon>
        <taxon>Bacillati</taxon>
        <taxon>Bacillota</taxon>
        <taxon>Bacilli</taxon>
        <taxon>Bacillales</taxon>
        <taxon>Paenibacillaceae</taxon>
        <taxon>Paenibacillus</taxon>
    </lineage>
</organism>
<dbReference type="GO" id="GO:0036424">
    <property type="term" value="F:L-phosphoserine phosphatase activity"/>
    <property type="evidence" value="ECO:0007669"/>
    <property type="project" value="TreeGrafter"/>
</dbReference>
<gene>
    <name evidence="5" type="primary">mtnX</name>
    <name evidence="6" type="ORF">A8708_11630</name>
</gene>
<comment type="function">
    <text evidence="5">Dephosphorylates 2-hydroxy-3-keto-5-methylthiopentenyl-1-phosphate (HK-MTPenyl-1-P) yielding 1,2-dihydroxy-3-keto-5-methylthiopentene (DHK-MTPene).</text>
</comment>
<dbReference type="STRING" id="1850517.A8708_11630"/>
<proteinExistence type="inferred from homology"/>
<comment type="similarity">
    <text evidence="1">Belongs to the HAD-like hydrolase superfamily. SerB family.</text>
</comment>
<dbReference type="NCBIfam" id="NF007103">
    <property type="entry name" value="PRK09552.1"/>
    <property type="match status" value="1"/>
</dbReference>
<dbReference type="GO" id="GO:0000287">
    <property type="term" value="F:magnesium ion binding"/>
    <property type="evidence" value="ECO:0007669"/>
    <property type="project" value="TreeGrafter"/>
</dbReference>
<dbReference type="AlphaFoldDB" id="A0A197ZZ40"/>
<evidence type="ECO:0000313" key="7">
    <source>
        <dbReference type="Proteomes" id="UP000078454"/>
    </source>
</evidence>
<dbReference type="InterPro" id="IPR050582">
    <property type="entry name" value="HAD-like_SerB"/>
</dbReference>
<dbReference type="GO" id="GO:0019509">
    <property type="term" value="P:L-methionine salvage from methylthioadenosine"/>
    <property type="evidence" value="ECO:0007669"/>
    <property type="project" value="UniProtKB-UniRule"/>
</dbReference>
<keyword evidence="4 5" id="KW-0486">Methionine biosynthesis</keyword>
<comment type="pathway">
    <text evidence="5">Amino-acid biosynthesis; L-methionine biosynthesis via salvage pathway; L-methionine from S-methyl-5-thio-alpha-D-ribose 1-phosphate: step 4/6.</text>
</comment>
<dbReference type="OrthoDB" id="9804940at2"/>
<dbReference type="EC" id="3.1.3.87" evidence="5"/>
<keyword evidence="2 5" id="KW-0028">Amino-acid biosynthesis</keyword>
<evidence type="ECO:0000313" key="6">
    <source>
        <dbReference type="EMBL" id="OAS14013.1"/>
    </source>
</evidence>
<reference evidence="6 7" key="1">
    <citation type="submission" date="2016-05" db="EMBL/GenBank/DDBJ databases">
        <title>Paenibacillus sp. 1ZS3-15 nov., isolated from the rhizosphere soil.</title>
        <authorList>
            <person name="Zhang X.X."/>
            <person name="Zhang J."/>
        </authorList>
    </citation>
    <scope>NUCLEOTIDE SEQUENCE [LARGE SCALE GENOMIC DNA]</scope>
    <source>
        <strain evidence="6 7">1ZS3-15</strain>
    </source>
</reference>
<evidence type="ECO:0000256" key="5">
    <source>
        <dbReference type="HAMAP-Rule" id="MF_01680"/>
    </source>
</evidence>